<comment type="caution">
    <text evidence="2">The sequence shown here is derived from an EMBL/GenBank/DDBJ whole genome shotgun (WGS) entry which is preliminary data.</text>
</comment>
<dbReference type="Proteomes" id="UP001180453">
    <property type="component" value="Unassembled WGS sequence"/>
</dbReference>
<evidence type="ECO:0000313" key="2">
    <source>
        <dbReference type="EMBL" id="MDR7270474.1"/>
    </source>
</evidence>
<feature type="transmembrane region" description="Helical" evidence="1">
    <location>
        <begin position="91"/>
        <end position="112"/>
    </location>
</feature>
<feature type="transmembrane region" description="Helical" evidence="1">
    <location>
        <begin position="51"/>
        <end position="71"/>
    </location>
</feature>
<proteinExistence type="predicted"/>
<feature type="transmembrane region" description="Helical" evidence="1">
    <location>
        <begin position="28"/>
        <end position="45"/>
    </location>
</feature>
<feature type="transmembrane region" description="Helical" evidence="1">
    <location>
        <begin position="178"/>
        <end position="197"/>
    </location>
</feature>
<accession>A0ABU1YNN9</accession>
<keyword evidence="1" id="KW-0812">Transmembrane</keyword>
<feature type="transmembrane region" description="Helical" evidence="1">
    <location>
        <begin position="283"/>
        <end position="303"/>
    </location>
</feature>
<keyword evidence="1" id="KW-0472">Membrane</keyword>
<feature type="transmembrane region" description="Helical" evidence="1">
    <location>
        <begin position="422"/>
        <end position="441"/>
    </location>
</feature>
<sequence length="484" mass="52275">MNSAHPCNQLLLAFWRQRDREAPWGRRALFALTLLGLALGLYLVPQMARPLLAGSAALALMSLWMAVIGSLMQQNHPHVARFVPGHLRRTLTAALAAWAGVSLASAVLLWLFMPMLPSFALLLLGAAALLAFMGWAMREWQLWLVVSIGPVLFFGAGLDRKLAPLGAALRELWLGQPLTVLAGCLLALGWLVARLFGHGDTAHRATYARTERMRRAAEDSMQGKYAGAAAFGRVGEWLSQPFAHAASTWQRHVVAKAKPTAGSAMSRAEIVLHGRQHWLYQSLGAVVGVVIAALSFVVAFALAGQGLQDHWTKGAYGMAIGLASIGFNPCFTLPNMLWHSRREQALLRLLPGLPQGQALNRAVAWMQLRHVLVAWALTTAGLGLLAWAANEPGLLCLAFGALPLSTGWLLRVPARMKSPTAWATVVPILAFMLMGWGLYLLHRELRAPLILLAVASVALSTGLGTWRWHALSAAPAALPAGRLS</sequence>
<feature type="transmembrane region" description="Helical" evidence="1">
    <location>
        <begin position="315"/>
        <end position="338"/>
    </location>
</feature>
<gene>
    <name evidence="2" type="ORF">J2X20_003132</name>
</gene>
<name>A0ABU1YNN9_ROSSA</name>
<feature type="transmembrane region" description="Helical" evidence="1">
    <location>
        <begin position="447"/>
        <end position="466"/>
    </location>
</feature>
<protein>
    <recommendedName>
        <fullName evidence="4">ABC transporter permease</fullName>
    </recommendedName>
</protein>
<evidence type="ECO:0000256" key="1">
    <source>
        <dbReference type="SAM" id="Phobius"/>
    </source>
</evidence>
<keyword evidence="3" id="KW-1185">Reference proteome</keyword>
<evidence type="ECO:0008006" key="4">
    <source>
        <dbReference type="Google" id="ProtNLM"/>
    </source>
</evidence>
<feature type="transmembrane region" description="Helical" evidence="1">
    <location>
        <begin position="368"/>
        <end position="386"/>
    </location>
</feature>
<feature type="transmembrane region" description="Helical" evidence="1">
    <location>
        <begin position="118"/>
        <end position="135"/>
    </location>
</feature>
<dbReference type="EMBL" id="JAVDXU010000002">
    <property type="protein sequence ID" value="MDR7270474.1"/>
    <property type="molecule type" value="Genomic_DNA"/>
</dbReference>
<keyword evidence="1" id="KW-1133">Transmembrane helix</keyword>
<organism evidence="2 3">
    <name type="scientific">Roseateles saccharophilus</name>
    <name type="common">Pseudomonas saccharophila</name>
    <dbReference type="NCBI Taxonomy" id="304"/>
    <lineage>
        <taxon>Bacteria</taxon>
        <taxon>Pseudomonadati</taxon>
        <taxon>Pseudomonadota</taxon>
        <taxon>Betaproteobacteria</taxon>
        <taxon>Burkholderiales</taxon>
        <taxon>Sphaerotilaceae</taxon>
        <taxon>Roseateles</taxon>
    </lineage>
</organism>
<evidence type="ECO:0000313" key="3">
    <source>
        <dbReference type="Proteomes" id="UP001180453"/>
    </source>
</evidence>
<feature type="transmembrane region" description="Helical" evidence="1">
    <location>
        <begin position="142"/>
        <end position="158"/>
    </location>
</feature>
<reference evidence="2 3" key="1">
    <citation type="submission" date="2023-07" db="EMBL/GenBank/DDBJ databases">
        <title>Sorghum-associated microbial communities from plants grown in Nebraska, USA.</title>
        <authorList>
            <person name="Schachtman D."/>
        </authorList>
    </citation>
    <scope>NUCLEOTIDE SEQUENCE [LARGE SCALE GENOMIC DNA]</scope>
    <source>
        <strain evidence="2 3">BE314</strain>
    </source>
</reference>